<sequence length="219" mass="23134">MNKRFTRGVVALVAAVSLLATACGSDEAAVGSGDCDSVDSVSLQLQWVTQAQFAGYFAAVDRGIYNDYCLDVTVLEGGVDIVPQQQLASGAVDFAISWVPKALVNVEQGEPLKIVAQVFQRSGTLQVSWADSGIGSDPANLAGKKVGTWGWGNEFELIAGLRKAGVTDPDNIDELIGQSFDMMALLSGEIDAAQAMTYNEYAQVLEAMNPATGELYKAS</sequence>
<dbReference type="EMBL" id="UINC01057834">
    <property type="protein sequence ID" value="SVB79429.1"/>
    <property type="molecule type" value="Genomic_DNA"/>
</dbReference>
<keyword evidence="8" id="KW-0784">Thiamine biosynthesis</keyword>
<feature type="domain" description="SsuA/THI5-like" evidence="12">
    <location>
        <begin position="51"/>
        <end position="203"/>
    </location>
</feature>
<keyword evidence="6" id="KW-0479">Metal-binding</keyword>
<comment type="subunit">
    <text evidence="4">Homodimer.</text>
</comment>
<dbReference type="InterPro" id="IPR015168">
    <property type="entry name" value="SsuA/THI5"/>
</dbReference>
<evidence type="ECO:0000256" key="2">
    <source>
        <dbReference type="ARBA" id="ARBA00004948"/>
    </source>
</evidence>
<evidence type="ECO:0000259" key="12">
    <source>
        <dbReference type="Pfam" id="PF09084"/>
    </source>
</evidence>
<dbReference type="Pfam" id="PF09084">
    <property type="entry name" value="NMT1"/>
    <property type="match status" value="1"/>
</dbReference>
<evidence type="ECO:0000256" key="3">
    <source>
        <dbReference type="ARBA" id="ARBA00009406"/>
    </source>
</evidence>
<comment type="function">
    <text evidence="1">Responsible for the formation of the pyrimidine heterocycle in the thiamine biosynthesis pathway. Catalyzes the formation of hydroxymethylpyrimidine phosphate (HMP-P) from histidine and pyridoxal phosphate (PLP). The protein uses PLP and the active site histidine to form HMP-P, generating an inactive enzyme. The enzyme can only undergo a single turnover, which suggests it is a suicide enzyme.</text>
</comment>
<dbReference type="Gene3D" id="3.40.190.10">
    <property type="entry name" value="Periplasmic binding protein-like II"/>
    <property type="match status" value="1"/>
</dbReference>
<dbReference type="GO" id="GO:0009228">
    <property type="term" value="P:thiamine biosynthetic process"/>
    <property type="evidence" value="ECO:0007669"/>
    <property type="project" value="UniProtKB-KW"/>
</dbReference>
<evidence type="ECO:0000256" key="10">
    <source>
        <dbReference type="ARBA" id="ARBA00033171"/>
    </source>
</evidence>
<reference evidence="13" key="1">
    <citation type="submission" date="2018-05" db="EMBL/GenBank/DDBJ databases">
        <authorList>
            <person name="Lanie J.A."/>
            <person name="Ng W.-L."/>
            <person name="Kazmierczak K.M."/>
            <person name="Andrzejewski T.M."/>
            <person name="Davidsen T.M."/>
            <person name="Wayne K.J."/>
            <person name="Tettelin H."/>
            <person name="Glass J.I."/>
            <person name="Rusch D."/>
            <person name="Podicherti R."/>
            <person name="Tsui H.-C.T."/>
            <person name="Winkler M.E."/>
        </authorList>
    </citation>
    <scope>NUCLEOTIDE SEQUENCE</scope>
</reference>
<dbReference type="SUPFAM" id="SSF53850">
    <property type="entry name" value="Periplasmic binding protein-like II"/>
    <property type="match status" value="1"/>
</dbReference>
<dbReference type="PANTHER" id="PTHR31528:SF1">
    <property type="entry name" value="4-AMINO-5-HYDROXYMETHYL-2-METHYLPYRIMIDINE PHOSPHATE SYNTHASE THI11-RELATED"/>
    <property type="match status" value="1"/>
</dbReference>
<comment type="pathway">
    <text evidence="2">Cofactor biosynthesis; thiamine diphosphate biosynthesis.</text>
</comment>
<evidence type="ECO:0000256" key="1">
    <source>
        <dbReference type="ARBA" id="ARBA00003469"/>
    </source>
</evidence>
<keyword evidence="7" id="KW-0663">Pyridoxal phosphate</keyword>
<proteinExistence type="inferred from homology"/>
<comment type="catalytic activity">
    <reaction evidence="11">
        <text>N(6)-(pyridoxal phosphate)-L-lysyl-[4-amino-5-hydroxymethyl-2-methylpyrimidine phosphate synthase] + L-histidyl-[4-amino-5-hydroxymethyl-2-methylpyrimidine phosphate synthase] + 2 Fe(3+) + 4 H2O = L-lysyl-[4-amino-5-hydroxymethyl-2-methylpyrimidine phosphate synthase] + (2S)-2-amino-5-hydroxy-4-oxopentanoyl-[4-amino-5-hydroxymethyl-2-methylpyrimidine phosphate synthase] + 4-amino-2-methyl-5-(phosphooxymethyl)pyrimidine + 3-oxopropanoate + 2 Fe(2+) + 2 H(+)</text>
        <dbReference type="Rhea" id="RHEA:65756"/>
        <dbReference type="Rhea" id="RHEA-COMP:16892"/>
        <dbReference type="Rhea" id="RHEA-COMP:16893"/>
        <dbReference type="Rhea" id="RHEA-COMP:16894"/>
        <dbReference type="Rhea" id="RHEA-COMP:16895"/>
        <dbReference type="ChEBI" id="CHEBI:15377"/>
        <dbReference type="ChEBI" id="CHEBI:15378"/>
        <dbReference type="ChEBI" id="CHEBI:29033"/>
        <dbReference type="ChEBI" id="CHEBI:29034"/>
        <dbReference type="ChEBI" id="CHEBI:29969"/>
        <dbReference type="ChEBI" id="CHEBI:29979"/>
        <dbReference type="ChEBI" id="CHEBI:33190"/>
        <dbReference type="ChEBI" id="CHEBI:58354"/>
        <dbReference type="ChEBI" id="CHEBI:143915"/>
        <dbReference type="ChEBI" id="CHEBI:157692"/>
    </reaction>
    <physiologicalReaction direction="left-to-right" evidence="11">
        <dbReference type="Rhea" id="RHEA:65757"/>
    </physiologicalReaction>
</comment>
<comment type="similarity">
    <text evidence="3">Belongs to the NMT1/THI5 family.</text>
</comment>
<dbReference type="InterPro" id="IPR027939">
    <property type="entry name" value="NMT1/THI5"/>
</dbReference>
<evidence type="ECO:0000256" key="7">
    <source>
        <dbReference type="ARBA" id="ARBA00022898"/>
    </source>
</evidence>
<protein>
    <recommendedName>
        <fullName evidence="10">Thiamine pyrimidine synthase</fullName>
    </recommendedName>
</protein>
<dbReference type="AlphaFoldDB" id="A0A382GWT8"/>
<organism evidence="13">
    <name type="scientific">marine metagenome</name>
    <dbReference type="NCBI Taxonomy" id="408172"/>
    <lineage>
        <taxon>unclassified sequences</taxon>
        <taxon>metagenomes</taxon>
        <taxon>ecological metagenomes</taxon>
    </lineage>
</organism>
<evidence type="ECO:0000256" key="11">
    <source>
        <dbReference type="ARBA" id="ARBA00048179"/>
    </source>
</evidence>
<gene>
    <name evidence="13" type="ORF">METZ01_LOCUS232283</name>
</gene>
<dbReference type="PROSITE" id="PS51257">
    <property type="entry name" value="PROKAR_LIPOPROTEIN"/>
    <property type="match status" value="1"/>
</dbReference>
<accession>A0A382GWT8</accession>
<dbReference type="PANTHER" id="PTHR31528">
    <property type="entry name" value="4-AMINO-5-HYDROXYMETHYL-2-METHYLPYRIMIDINE PHOSPHATE SYNTHASE THI11-RELATED"/>
    <property type="match status" value="1"/>
</dbReference>
<evidence type="ECO:0000256" key="8">
    <source>
        <dbReference type="ARBA" id="ARBA00022977"/>
    </source>
</evidence>
<dbReference type="GO" id="GO:0046872">
    <property type="term" value="F:metal ion binding"/>
    <property type="evidence" value="ECO:0007669"/>
    <property type="project" value="UniProtKB-KW"/>
</dbReference>
<evidence type="ECO:0000256" key="9">
    <source>
        <dbReference type="ARBA" id="ARBA00023004"/>
    </source>
</evidence>
<evidence type="ECO:0000256" key="6">
    <source>
        <dbReference type="ARBA" id="ARBA00022723"/>
    </source>
</evidence>
<feature type="non-terminal residue" evidence="13">
    <location>
        <position position="219"/>
    </location>
</feature>
<evidence type="ECO:0000256" key="5">
    <source>
        <dbReference type="ARBA" id="ARBA00022679"/>
    </source>
</evidence>
<evidence type="ECO:0000313" key="13">
    <source>
        <dbReference type="EMBL" id="SVB79429.1"/>
    </source>
</evidence>
<name>A0A382GWT8_9ZZZZ</name>
<keyword evidence="9" id="KW-0408">Iron</keyword>
<evidence type="ECO:0000256" key="4">
    <source>
        <dbReference type="ARBA" id="ARBA00011738"/>
    </source>
</evidence>
<keyword evidence="5" id="KW-0808">Transferase</keyword>
<dbReference type="GO" id="GO:0016740">
    <property type="term" value="F:transferase activity"/>
    <property type="evidence" value="ECO:0007669"/>
    <property type="project" value="UniProtKB-KW"/>
</dbReference>